<feature type="domain" description="Spermatogenesis-associated protein 20-like TRX" evidence="2">
    <location>
        <begin position="13"/>
        <end position="173"/>
    </location>
</feature>
<dbReference type="Pfam" id="PF03190">
    <property type="entry name" value="Thioredox_DsbH"/>
    <property type="match status" value="1"/>
</dbReference>
<dbReference type="InterPro" id="IPR008928">
    <property type="entry name" value="6-hairpin_glycosidase_sf"/>
</dbReference>
<comment type="caution">
    <text evidence="3">The sequence shown here is derived from an EMBL/GenBank/DDBJ whole genome shotgun (WGS) entry which is preliminary data.</text>
</comment>
<dbReference type="AlphaFoldDB" id="A0AA87URJ8"/>
<accession>A0AA87URJ8</accession>
<dbReference type="EMBL" id="BJUU01000004">
    <property type="protein sequence ID" value="GEK79619.1"/>
    <property type="molecule type" value="Genomic_DNA"/>
</dbReference>
<dbReference type="SUPFAM" id="SSF48208">
    <property type="entry name" value="Six-hairpin glycosidases"/>
    <property type="match status" value="1"/>
</dbReference>
<sequence length="607" mass="62886">MTGEQTNRAAPDNRLAAATSDYLRLHADNPVDWREWGEAAFAEARERGVPVFASVGYATCHWCHAMARESFADAEIGELLRGGFVAVKVDREERADVDAALMSAASAFTRSLGWPLSVFLTPDGLPFYAGTYFPPVGRQGMPGFRDVLTAIGKAWREQPDAVAGTAGQVQAALRSATTGSGGDAPDAAAIRAALASVAAQEDAEHGGFGEGQKFPQAPLILALATTDGDGVDGGGEGSRASPRALAGRLLDAAAGDDAAVDAGDYSRLRGRDGGFFRYATQRDWSVPHFERMLIDNAQLLHAATLLGRERVAAGLVGFLDEVLRLPGGVFAAAEDAESLVDGRRVEGGWHLPEHAGAQRERPPLDRLVVTSANGLAIEALAVRALRDGDARALRLATDAAEHLLAQHADDPAALVHASLEGVPSAAAATAADAGCLASGLLALTAATGEARWAIAARAILEAAPDPQRTSSQGPALQLGPASDGDAPSGQAALAGALQQLYALTGDATHLERANRLLDASLALRNPFAGAATLRVAALLAEPPRTVVIVGEPPPGLERELRREPGALLATPAQAAALAEAGFALLEGKGAPGAYRCEGFVCELPQRF</sequence>
<protein>
    <recommendedName>
        <fullName evidence="2">Spermatogenesis-associated protein 20-like TRX domain-containing protein</fullName>
    </recommendedName>
</protein>
<dbReference type="PANTHER" id="PTHR42899">
    <property type="entry name" value="SPERMATOGENESIS-ASSOCIATED PROTEIN 20"/>
    <property type="match status" value="1"/>
</dbReference>
<dbReference type="SUPFAM" id="SSF52833">
    <property type="entry name" value="Thioredoxin-like"/>
    <property type="match status" value="1"/>
</dbReference>
<feature type="region of interest" description="Disordered" evidence="1">
    <location>
        <begin position="464"/>
        <end position="489"/>
    </location>
</feature>
<reference evidence="3 4" key="1">
    <citation type="submission" date="2019-07" db="EMBL/GenBank/DDBJ databases">
        <title>Whole genome shotgun sequence of Agrococcus baldri NBRC 103055.</title>
        <authorList>
            <person name="Hosoyama A."/>
            <person name="Uohara A."/>
            <person name="Ohji S."/>
            <person name="Ichikawa N."/>
        </authorList>
    </citation>
    <scope>NUCLEOTIDE SEQUENCE [LARGE SCALE GENOMIC DNA]</scope>
    <source>
        <strain evidence="3 4">NBRC 103055</strain>
    </source>
</reference>
<evidence type="ECO:0000256" key="1">
    <source>
        <dbReference type="SAM" id="MobiDB-lite"/>
    </source>
</evidence>
<dbReference type="Proteomes" id="UP000321749">
    <property type="component" value="Unassembled WGS sequence"/>
</dbReference>
<dbReference type="GO" id="GO:0005975">
    <property type="term" value="P:carbohydrate metabolic process"/>
    <property type="evidence" value="ECO:0007669"/>
    <property type="project" value="InterPro"/>
</dbReference>
<dbReference type="InterPro" id="IPR036249">
    <property type="entry name" value="Thioredoxin-like_sf"/>
</dbReference>
<proteinExistence type="predicted"/>
<dbReference type="PIRSF" id="PIRSF006402">
    <property type="entry name" value="UCP006402_thioredoxin"/>
    <property type="match status" value="1"/>
</dbReference>
<dbReference type="RefSeq" id="WP_146793177.1">
    <property type="nucleotide sequence ID" value="NZ_BJUU01000004.1"/>
</dbReference>
<evidence type="ECO:0000259" key="2">
    <source>
        <dbReference type="Pfam" id="PF03190"/>
    </source>
</evidence>
<gene>
    <name evidence="3" type="ORF">ABA31_09700</name>
</gene>
<evidence type="ECO:0000313" key="4">
    <source>
        <dbReference type="Proteomes" id="UP000321749"/>
    </source>
</evidence>
<dbReference type="InterPro" id="IPR024705">
    <property type="entry name" value="Ssp411"/>
</dbReference>
<dbReference type="InterPro" id="IPR004879">
    <property type="entry name" value="Ssp411-like_TRX"/>
</dbReference>
<dbReference type="CDD" id="cd02955">
    <property type="entry name" value="SSP411"/>
    <property type="match status" value="1"/>
</dbReference>
<dbReference type="PANTHER" id="PTHR42899:SF1">
    <property type="entry name" value="SPERMATOGENESIS-ASSOCIATED PROTEIN 20"/>
    <property type="match status" value="1"/>
</dbReference>
<dbReference type="Gene3D" id="3.40.30.10">
    <property type="entry name" value="Glutaredoxin"/>
    <property type="match status" value="1"/>
</dbReference>
<name>A0AA87URJ8_9MICO</name>
<keyword evidence="4" id="KW-1185">Reference proteome</keyword>
<organism evidence="3 4">
    <name type="scientific">Agrococcus baldri</name>
    <dbReference type="NCBI Taxonomy" id="153730"/>
    <lineage>
        <taxon>Bacteria</taxon>
        <taxon>Bacillati</taxon>
        <taxon>Actinomycetota</taxon>
        <taxon>Actinomycetes</taxon>
        <taxon>Micrococcales</taxon>
        <taxon>Microbacteriaceae</taxon>
        <taxon>Agrococcus</taxon>
    </lineage>
</organism>
<evidence type="ECO:0000313" key="3">
    <source>
        <dbReference type="EMBL" id="GEK79619.1"/>
    </source>
</evidence>